<evidence type="ECO:0000313" key="6">
    <source>
        <dbReference type="Proteomes" id="UP000321947"/>
    </source>
</evidence>
<dbReference type="EMBL" id="SSTD01000710">
    <property type="protein sequence ID" value="TYK30199.1"/>
    <property type="molecule type" value="Genomic_DNA"/>
</dbReference>
<proteinExistence type="predicted"/>
<dbReference type="Proteomes" id="UP000321947">
    <property type="component" value="Unassembled WGS sequence"/>
</dbReference>
<name>A0A5D3E322_CUCMM</name>
<dbReference type="Proteomes" id="UP000321393">
    <property type="component" value="Unassembled WGS sequence"/>
</dbReference>
<dbReference type="EMBL" id="SSTE01000742">
    <property type="protein sequence ID" value="KAA0066917.1"/>
    <property type="molecule type" value="Genomic_DNA"/>
</dbReference>
<dbReference type="Pfam" id="PF26138">
    <property type="entry name" value="DUF8040"/>
    <property type="match status" value="1"/>
</dbReference>
<dbReference type="InterPro" id="IPR058353">
    <property type="entry name" value="DUF8040"/>
</dbReference>
<gene>
    <name evidence="4" type="ORF">E5676_scaffold595G00100</name>
    <name evidence="3" type="ORF">E6C27_scaffold550G00440</name>
</gene>
<organism evidence="4 6">
    <name type="scientific">Cucumis melo var. makuwa</name>
    <name type="common">Oriental melon</name>
    <dbReference type="NCBI Taxonomy" id="1194695"/>
    <lineage>
        <taxon>Eukaryota</taxon>
        <taxon>Viridiplantae</taxon>
        <taxon>Streptophyta</taxon>
        <taxon>Embryophyta</taxon>
        <taxon>Tracheophyta</taxon>
        <taxon>Spermatophyta</taxon>
        <taxon>Magnoliopsida</taxon>
        <taxon>eudicotyledons</taxon>
        <taxon>Gunneridae</taxon>
        <taxon>Pentapetalae</taxon>
        <taxon>rosids</taxon>
        <taxon>fabids</taxon>
        <taxon>Cucurbitales</taxon>
        <taxon>Cucurbitaceae</taxon>
        <taxon>Benincaseae</taxon>
        <taxon>Cucumis</taxon>
    </lineage>
</organism>
<reference evidence="5 6" key="1">
    <citation type="submission" date="2019-08" db="EMBL/GenBank/DDBJ databases">
        <title>Draft genome sequences of two oriental melons (Cucumis melo L. var makuwa).</title>
        <authorList>
            <person name="Kwon S.-Y."/>
        </authorList>
    </citation>
    <scope>NUCLEOTIDE SEQUENCE [LARGE SCALE GENOMIC DNA]</scope>
    <source>
        <strain evidence="6">cv. Chang Bougi</strain>
        <strain evidence="5">cv. SW 3</strain>
        <tissue evidence="4">Leaf</tissue>
    </source>
</reference>
<evidence type="ECO:0000259" key="2">
    <source>
        <dbReference type="Pfam" id="PF26138"/>
    </source>
</evidence>
<evidence type="ECO:0000256" key="1">
    <source>
        <dbReference type="SAM" id="SignalP"/>
    </source>
</evidence>
<accession>A0A5D3E322</accession>
<sequence>MDRRRFTILCHLLRTIAGLTSTEVVDVEEIVAMFLHILADDVKNCVIQWEFMQSGTLDGTYIKVNVLASNRDRYRTRKGEVVTMYLACVTRKEISFTYLSVGKDQLQTHASSVMSFQDLMA</sequence>
<feature type="signal peptide" evidence="1">
    <location>
        <begin position="1"/>
        <end position="22"/>
    </location>
</feature>
<dbReference type="InterPro" id="IPR045249">
    <property type="entry name" value="HARBI1-like"/>
</dbReference>
<feature type="domain" description="DUF8040" evidence="2">
    <location>
        <begin position="1"/>
        <end position="56"/>
    </location>
</feature>
<evidence type="ECO:0000313" key="3">
    <source>
        <dbReference type="EMBL" id="KAA0066917.1"/>
    </source>
</evidence>
<dbReference type="PANTHER" id="PTHR22930">
    <property type="match status" value="1"/>
</dbReference>
<keyword evidence="1" id="KW-0732">Signal</keyword>
<dbReference type="AlphaFoldDB" id="A0A5D3E322"/>
<comment type="caution">
    <text evidence="4">The sequence shown here is derived from an EMBL/GenBank/DDBJ whole genome shotgun (WGS) entry which is preliminary data.</text>
</comment>
<protein>
    <submittedName>
        <fullName evidence="3 4">Nuclease HARBI1</fullName>
    </submittedName>
</protein>
<dbReference type="OrthoDB" id="683945at2759"/>
<evidence type="ECO:0000313" key="5">
    <source>
        <dbReference type="Proteomes" id="UP000321393"/>
    </source>
</evidence>
<dbReference type="PANTHER" id="PTHR22930:SF293">
    <property type="entry name" value="PROTEIN ALP1-LIKE"/>
    <property type="match status" value="1"/>
</dbReference>
<evidence type="ECO:0000313" key="4">
    <source>
        <dbReference type="EMBL" id="TYK30199.1"/>
    </source>
</evidence>
<feature type="chain" id="PRO_5042723373" evidence="1">
    <location>
        <begin position="23"/>
        <end position="121"/>
    </location>
</feature>